<dbReference type="InParanoid" id="A0A1X7VSX7"/>
<dbReference type="AlphaFoldDB" id="A0A1X7VSX7"/>
<reference evidence="3" key="1">
    <citation type="submission" date="2017-05" db="UniProtKB">
        <authorList>
            <consortium name="EnsemblMetazoa"/>
        </authorList>
    </citation>
    <scope>IDENTIFICATION</scope>
</reference>
<feature type="compositionally biased region" description="Basic and acidic residues" evidence="1">
    <location>
        <begin position="89"/>
        <end position="111"/>
    </location>
</feature>
<evidence type="ECO:0000256" key="1">
    <source>
        <dbReference type="SAM" id="MobiDB-lite"/>
    </source>
</evidence>
<accession>A0A1X7VSX7</accession>
<feature type="region of interest" description="Disordered" evidence="1">
    <location>
        <begin position="89"/>
        <end position="141"/>
    </location>
</feature>
<dbReference type="OrthoDB" id="416437at2759"/>
<dbReference type="Pfam" id="PF20209">
    <property type="entry name" value="DUF6570"/>
    <property type="match status" value="1"/>
</dbReference>
<sequence length="882" mass="101996">MEDFIDKNRSNARAYYIRQCNRVKSKARIAYKISNKYKIASAKAYSKQFHALNPGYILQKSKNWYNKNKDSKILKSTCYSKTNYFINPDHKKEASRDQYQKNPQPKKEASRDQYQNNPNSQKRKSKERYQQNPDPQRQKSLKRYYENRDAILSATKDKFLRYKFSDNKMDKLKMALNKENKKRLNKDYYERNYSHILYRLRSNYSLPAPNSEAKEYYFMKIMEALYYSPEIVDDLLPSSMKGVDFENISYDSKCNAASSILLESVLKNRSHKVGVLIRAANSIRKMKLNSFSDFGEQCHTKNSEPYFYESAYLYPNDDFDSQLDSPIAIPVDANGICYVAGVVDVSCIDRVEEFNDDSDSEDDNFDTNRMYTNKRKPALKWHCTDRCKPLLESDVSSIIEVRRYFDEPIKELRKHLDACDNCPNNHYMTRSLHFEEIDQVHEHDFCDNPNVTVILKKDENGVEKYIKYSEIVCERIGHPIVCSSNDTQCKSMLRILRNASVHYPLLRRLLKHFYVARNAHLTINIIDSSLADGDIAKLIDLKINEADETEFDNVYYAINDGEEDDPFRIPNLDIVLYFQYSDAIDEFKKALSDQAVNACCSCERILRKKSVTEAKNLDSDVWNILLDYIRENDPTALNKVMYICNHCKPIIRKNEVPARCVLNGLKCEPLPKDLENLDPLSCQLIQRAKCFQTIVRLGTHTLKVPTYNSLKALKGAMFYLPLPLEKTMETLNEVGIDSNHLPNPELYIIINGQPTKSNNVWRSLVDVNKIKAALGKLKEINWLYRNVDDDSIDESSKNVIQVVSNTTCKMLEKANDQDLEGLSAYTIRNLDSKIATGSDISQYKLMNVKEAPRGVAGPCVMVGQGDKMAREARRNFGHTSFT</sequence>
<organism evidence="3">
    <name type="scientific">Amphimedon queenslandica</name>
    <name type="common">Sponge</name>
    <dbReference type="NCBI Taxonomy" id="400682"/>
    <lineage>
        <taxon>Eukaryota</taxon>
        <taxon>Metazoa</taxon>
        <taxon>Porifera</taxon>
        <taxon>Demospongiae</taxon>
        <taxon>Heteroscleromorpha</taxon>
        <taxon>Haplosclerida</taxon>
        <taxon>Niphatidae</taxon>
        <taxon>Amphimedon</taxon>
    </lineage>
</organism>
<dbReference type="eggNOG" id="ENOG502TDHT">
    <property type="taxonomic scope" value="Eukaryota"/>
</dbReference>
<evidence type="ECO:0000259" key="2">
    <source>
        <dbReference type="Pfam" id="PF20209"/>
    </source>
</evidence>
<dbReference type="InterPro" id="IPR046700">
    <property type="entry name" value="DUF6570"/>
</dbReference>
<proteinExistence type="predicted"/>
<feature type="domain" description="DUF6570" evidence="2">
    <location>
        <begin position="653"/>
        <end position="791"/>
    </location>
</feature>
<dbReference type="EnsemblMetazoa" id="Aqu2.1.43187_001">
    <property type="protein sequence ID" value="Aqu2.1.43187_001"/>
    <property type="gene ID" value="Aqu2.1.43187"/>
</dbReference>
<evidence type="ECO:0000313" key="3">
    <source>
        <dbReference type="EnsemblMetazoa" id="Aqu2.1.43187_001"/>
    </source>
</evidence>
<protein>
    <recommendedName>
        <fullName evidence="2">DUF6570 domain-containing protein</fullName>
    </recommendedName>
</protein>
<name>A0A1X7VSX7_AMPQE</name>